<keyword evidence="2" id="KW-1185">Reference proteome</keyword>
<accession>A0ACD3Q9Y0</accession>
<organism evidence="1 2">
    <name type="scientific">Larimichthys crocea</name>
    <name type="common">Large yellow croaker</name>
    <name type="synonym">Pseudosciaena crocea</name>
    <dbReference type="NCBI Taxonomy" id="215358"/>
    <lineage>
        <taxon>Eukaryota</taxon>
        <taxon>Metazoa</taxon>
        <taxon>Chordata</taxon>
        <taxon>Craniata</taxon>
        <taxon>Vertebrata</taxon>
        <taxon>Euteleostomi</taxon>
        <taxon>Actinopterygii</taxon>
        <taxon>Neopterygii</taxon>
        <taxon>Teleostei</taxon>
        <taxon>Neoteleostei</taxon>
        <taxon>Acanthomorphata</taxon>
        <taxon>Eupercaria</taxon>
        <taxon>Sciaenidae</taxon>
        <taxon>Larimichthys</taxon>
    </lineage>
</organism>
<proteinExistence type="predicted"/>
<protein>
    <submittedName>
        <fullName evidence="1">Uncharacterized protein</fullName>
    </submittedName>
</protein>
<evidence type="ECO:0000313" key="2">
    <source>
        <dbReference type="Proteomes" id="UP000793456"/>
    </source>
</evidence>
<comment type="caution">
    <text evidence="1">The sequence shown here is derived from an EMBL/GenBank/DDBJ whole genome shotgun (WGS) entry which is preliminary data.</text>
</comment>
<dbReference type="Proteomes" id="UP000793456">
    <property type="component" value="Chromosome XXII"/>
</dbReference>
<name>A0ACD3Q9Y0_LARCR</name>
<reference evidence="1" key="1">
    <citation type="submission" date="2018-11" db="EMBL/GenBank/DDBJ databases">
        <title>The sequence and de novo assembly of Larimichthys crocea genome using PacBio and Hi-C technologies.</title>
        <authorList>
            <person name="Xu P."/>
            <person name="Chen B."/>
            <person name="Zhou Z."/>
            <person name="Ke Q."/>
            <person name="Wu Y."/>
            <person name="Bai H."/>
            <person name="Pu F."/>
        </authorList>
    </citation>
    <scope>NUCLEOTIDE SEQUENCE</scope>
    <source>
        <tissue evidence="1">Muscle</tissue>
    </source>
</reference>
<gene>
    <name evidence="1" type="ORF">E3U43_000370</name>
</gene>
<evidence type="ECO:0000313" key="1">
    <source>
        <dbReference type="EMBL" id="TMS03481.1"/>
    </source>
</evidence>
<sequence>MMAKVEAVAGFLDKVIVREEGQAEAQAIEFPCNRWLDRNEDDGQIVRELVPFSDGQRLYNTNYHIAVKTGNIPGGSSDSNVFVKLYGEKNDTCKTMLLVSANNLGNYFESGRIDIFTVETYDIGQINRMMIGHTNIGMRAGWFLDSVQIMVPVHGKHYMFPCHRWLDEDEADGKTQVEIYPSEILDIDQLINYEVTVVTGDVTYAGTNARVFIQMYGEKGKSEIITLESRSNNYERNATEIYRIEAKELGKIHKIRIGHDGSGIGSGWFLETVDVKHIIMAMAPKEKKKEDKKKKKKKKKDDDDEDDGEEMKGSGGDLPFPLFALAGLGRGGWRASGGASA</sequence>
<dbReference type="EMBL" id="CM011695">
    <property type="protein sequence ID" value="TMS03481.1"/>
    <property type="molecule type" value="Genomic_DNA"/>
</dbReference>